<accession>K1QUU9</accession>
<dbReference type="HOGENOM" id="CLU_2361768_0_0_1"/>
<name>K1QUU9_MAGGI</name>
<dbReference type="InParanoid" id="K1QUU9"/>
<sequence>MGEQDSPFELGLWAVRDKFRFDEGGFYSGKKWSMELEVLVVAGAEADLAGAVDSPQQSWRTTTRTLIDVAAMATIATVRGFVFASVVADNRLKFEY</sequence>
<organism evidence="1">
    <name type="scientific">Magallana gigas</name>
    <name type="common">Pacific oyster</name>
    <name type="synonym">Crassostrea gigas</name>
    <dbReference type="NCBI Taxonomy" id="29159"/>
    <lineage>
        <taxon>Eukaryota</taxon>
        <taxon>Metazoa</taxon>
        <taxon>Spiralia</taxon>
        <taxon>Lophotrochozoa</taxon>
        <taxon>Mollusca</taxon>
        <taxon>Bivalvia</taxon>
        <taxon>Autobranchia</taxon>
        <taxon>Pteriomorphia</taxon>
        <taxon>Ostreida</taxon>
        <taxon>Ostreoidea</taxon>
        <taxon>Ostreidae</taxon>
        <taxon>Magallana</taxon>
    </lineage>
</organism>
<reference evidence="1" key="1">
    <citation type="journal article" date="2012" name="Nature">
        <title>The oyster genome reveals stress adaptation and complexity of shell formation.</title>
        <authorList>
            <person name="Zhang G."/>
            <person name="Fang X."/>
            <person name="Guo X."/>
            <person name="Li L."/>
            <person name="Luo R."/>
            <person name="Xu F."/>
            <person name="Yang P."/>
            <person name="Zhang L."/>
            <person name="Wang X."/>
            <person name="Qi H."/>
            <person name="Xiong Z."/>
            <person name="Que H."/>
            <person name="Xie Y."/>
            <person name="Holland P.W."/>
            <person name="Paps J."/>
            <person name="Zhu Y."/>
            <person name="Wu F."/>
            <person name="Chen Y."/>
            <person name="Wang J."/>
            <person name="Peng C."/>
            <person name="Meng J."/>
            <person name="Yang L."/>
            <person name="Liu J."/>
            <person name="Wen B."/>
            <person name="Zhang N."/>
            <person name="Huang Z."/>
            <person name="Zhu Q."/>
            <person name="Feng Y."/>
            <person name="Mount A."/>
            <person name="Hedgecock D."/>
            <person name="Xu Z."/>
            <person name="Liu Y."/>
            <person name="Domazet-Loso T."/>
            <person name="Du Y."/>
            <person name="Sun X."/>
            <person name="Zhang S."/>
            <person name="Liu B."/>
            <person name="Cheng P."/>
            <person name="Jiang X."/>
            <person name="Li J."/>
            <person name="Fan D."/>
            <person name="Wang W."/>
            <person name="Fu W."/>
            <person name="Wang T."/>
            <person name="Wang B."/>
            <person name="Zhang J."/>
            <person name="Peng Z."/>
            <person name="Li Y."/>
            <person name="Li N."/>
            <person name="Wang J."/>
            <person name="Chen M."/>
            <person name="He Y."/>
            <person name="Tan F."/>
            <person name="Song X."/>
            <person name="Zheng Q."/>
            <person name="Huang R."/>
            <person name="Yang H."/>
            <person name="Du X."/>
            <person name="Chen L."/>
            <person name="Yang M."/>
            <person name="Gaffney P.M."/>
            <person name="Wang S."/>
            <person name="Luo L."/>
            <person name="She Z."/>
            <person name="Ming Y."/>
            <person name="Huang W."/>
            <person name="Zhang S."/>
            <person name="Huang B."/>
            <person name="Zhang Y."/>
            <person name="Qu T."/>
            <person name="Ni P."/>
            <person name="Miao G."/>
            <person name="Wang J."/>
            <person name="Wang Q."/>
            <person name="Steinberg C.E."/>
            <person name="Wang H."/>
            <person name="Li N."/>
            <person name="Qian L."/>
            <person name="Zhang G."/>
            <person name="Li Y."/>
            <person name="Yang H."/>
            <person name="Liu X."/>
            <person name="Wang J."/>
            <person name="Yin Y."/>
            <person name="Wang J."/>
        </authorList>
    </citation>
    <scope>NUCLEOTIDE SEQUENCE [LARGE SCALE GENOMIC DNA]</scope>
    <source>
        <strain evidence="1">05x7-T-G4-1.051#20</strain>
    </source>
</reference>
<dbReference type="AlphaFoldDB" id="K1QUU9"/>
<protein>
    <submittedName>
        <fullName evidence="1">Uncharacterized protein</fullName>
    </submittedName>
</protein>
<proteinExistence type="predicted"/>
<evidence type="ECO:0000313" key="1">
    <source>
        <dbReference type="EMBL" id="EKC32725.1"/>
    </source>
</evidence>
<gene>
    <name evidence="1" type="ORF">CGI_10001307</name>
</gene>
<dbReference type="EMBL" id="JH817501">
    <property type="protein sequence ID" value="EKC32725.1"/>
    <property type="molecule type" value="Genomic_DNA"/>
</dbReference>